<reference evidence="6 7" key="1">
    <citation type="submission" date="2021-03" db="EMBL/GenBank/DDBJ databases">
        <title>Whole genome shotgun sequence of Actinoplanes toevensis NBRC 105298.</title>
        <authorList>
            <person name="Komaki H."/>
            <person name="Tamura T."/>
        </authorList>
    </citation>
    <scope>NUCLEOTIDE SEQUENCE [LARGE SCALE GENOMIC DNA]</scope>
    <source>
        <strain evidence="6 7">NBRC 105298</strain>
    </source>
</reference>
<evidence type="ECO:0000256" key="1">
    <source>
        <dbReference type="ARBA" id="ARBA00009986"/>
    </source>
</evidence>
<organism evidence="6 7">
    <name type="scientific">Paractinoplanes toevensis</name>
    <dbReference type="NCBI Taxonomy" id="571911"/>
    <lineage>
        <taxon>Bacteria</taxon>
        <taxon>Bacillati</taxon>
        <taxon>Actinomycetota</taxon>
        <taxon>Actinomycetes</taxon>
        <taxon>Micromonosporales</taxon>
        <taxon>Micromonosporaceae</taxon>
        <taxon>Paractinoplanes</taxon>
    </lineage>
</organism>
<comment type="caution">
    <text evidence="6">The sequence shown here is derived from an EMBL/GenBank/DDBJ whole genome shotgun (WGS) entry which is preliminary data.</text>
</comment>
<dbReference type="PANTHER" id="PTHR11699">
    <property type="entry name" value="ALDEHYDE DEHYDROGENASE-RELATED"/>
    <property type="match status" value="1"/>
</dbReference>
<dbReference type="PROSITE" id="PS00070">
    <property type="entry name" value="ALDEHYDE_DEHYDR_CYS"/>
    <property type="match status" value="1"/>
</dbReference>
<keyword evidence="7" id="KW-1185">Reference proteome</keyword>
<evidence type="ECO:0000259" key="5">
    <source>
        <dbReference type="Pfam" id="PF00171"/>
    </source>
</evidence>
<dbReference type="PROSITE" id="PS00687">
    <property type="entry name" value="ALDEHYDE_DEHYDR_GLU"/>
    <property type="match status" value="1"/>
</dbReference>
<dbReference type="Gene3D" id="3.40.309.10">
    <property type="entry name" value="Aldehyde Dehydrogenase, Chain A, domain 2"/>
    <property type="match status" value="1"/>
</dbReference>
<keyword evidence="2 4" id="KW-0560">Oxidoreductase</keyword>
<evidence type="ECO:0000313" key="6">
    <source>
        <dbReference type="EMBL" id="GIM89204.1"/>
    </source>
</evidence>
<dbReference type="FunFam" id="3.40.309.10:FF:000009">
    <property type="entry name" value="Aldehyde dehydrogenase A"/>
    <property type="match status" value="1"/>
</dbReference>
<dbReference type="InterPro" id="IPR016160">
    <property type="entry name" value="Ald_DH_CS_CYS"/>
</dbReference>
<evidence type="ECO:0000256" key="4">
    <source>
        <dbReference type="RuleBase" id="RU003345"/>
    </source>
</evidence>
<dbReference type="SUPFAM" id="SSF53720">
    <property type="entry name" value="ALDH-like"/>
    <property type="match status" value="1"/>
</dbReference>
<dbReference type="InterPro" id="IPR016162">
    <property type="entry name" value="Ald_DH_N"/>
</dbReference>
<feature type="domain" description="Aldehyde dehydrogenase" evidence="5">
    <location>
        <begin position="17"/>
        <end position="477"/>
    </location>
</feature>
<protein>
    <submittedName>
        <fullName evidence="6">Aldehyde dehydrogenase</fullName>
    </submittedName>
</protein>
<evidence type="ECO:0000256" key="2">
    <source>
        <dbReference type="ARBA" id="ARBA00023002"/>
    </source>
</evidence>
<name>A0A919T7L1_9ACTN</name>
<accession>A0A919T7L1</accession>
<dbReference type="AlphaFoldDB" id="A0A919T7L1"/>
<dbReference type="InterPro" id="IPR016163">
    <property type="entry name" value="Ald_DH_C"/>
</dbReference>
<dbReference type="EMBL" id="BOQN01000011">
    <property type="protein sequence ID" value="GIM89204.1"/>
    <property type="molecule type" value="Genomic_DNA"/>
</dbReference>
<dbReference type="GO" id="GO:0016620">
    <property type="term" value="F:oxidoreductase activity, acting on the aldehyde or oxo group of donors, NAD or NADP as acceptor"/>
    <property type="evidence" value="ECO:0007669"/>
    <property type="project" value="InterPro"/>
</dbReference>
<evidence type="ECO:0000313" key="7">
    <source>
        <dbReference type="Proteomes" id="UP000677082"/>
    </source>
</evidence>
<dbReference type="InterPro" id="IPR029510">
    <property type="entry name" value="Ald_DH_CS_GLU"/>
</dbReference>
<dbReference type="Gene3D" id="3.40.605.10">
    <property type="entry name" value="Aldehyde Dehydrogenase, Chain A, domain 1"/>
    <property type="match status" value="1"/>
</dbReference>
<dbReference type="Pfam" id="PF00171">
    <property type="entry name" value="Aldedh"/>
    <property type="match status" value="1"/>
</dbReference>
<feature type="active site" evidence="3">
    <location>
        <position position="249"/>
    </location>
</feature>
<gene>
    <name evidence="6" type="ORF">Ato02nite_009970</name>
</gene>
<proteinExistence type="inferred from homology"/>
<dbReference type="InterPro" id="IPR016161">
    <property type="entry name" value="Ald_DH/histidinol_DH"/>
</dbReference>
<dbReference type="Proteomes" id="UP000677082">
    <property type="component" value="Unassembled WGS sequence"/>
</dbReference>
<evidence type="ECO:0000256" key="3">
    <source>
        <dbReference type="PROSITE-ProRule" id="PRU10007"/>
    </source>
</evidence>
<sequence length="483" mass="50772">MFVRTMETLAGGEWTGSETWVDVFDPVDVRQPVVRVPALTAERVTGIYDAAAAGFAVWKRTPALARAKILAKAASLLRVRAAEIALGVVTENGKTLAEARVEVEKAADFFEYYAGHAREAYGSLVHDVRPDTRTSFQREPIGVVLAITPWNDPLITPARKLAPALAAGNAVVLKPASETPTSALYLARALHDAGLPAGVLNVVTGRTSEISDALLDDPRIAALTFTGSNEVGEGLRARIAPRNVRFQAELGGKNASVVLAGADLAAAATAVVAAAFAQAGQRCTATSRVLVDRTVHDAFLAVLREKVAALRLGPGQDAATDVGPLVSRNQQDGVLGHIGAAVKQGARVELGGDAPAGDLANGCYVNPTILADVTGEMDIWRDEVFGPVVALRAFDGLDGAIALVNDSPYGLAAALFSDSLEAAYRFADEVECGQIAVNTTTSGWDVHHPFGGFKDSGSAFKEQGTEALHFYTRVKSVAIHFGR</sequence>
<comment type="similarity">
    <text evidence="1 4">Belongs to the aldehyde dehydrogenase family.</text>
</comment>
<dbReference type="FunFam" id="3.40.605.10:FF:000063">
    <property type="entry name" value="Succinate-semialdehyde dehydrogenase, mitochondrial"/>
    <property type="match status" value="1"/>
</dbReference>
<dbReference type="InterPro" id="IPR015590">
    <property type="entry name" value="Aldehyde_DH_dom"/>
</dbReference>